<dbReference type="Proteomes" id="UP000234331">
    <property type="component" value="Unassembled WGS sequence"/>
</dbReference>
<proteinExistence type="predicted"/>
<accession>A0A2I2KWT8</accession>
<dbReference type="EMBL" id="FZMO01000345">
    <property type="protein sequence ID" value="SNQ50124.1"/>
    <property type="molecule type" value="Genomic_DNA"/>
</dbReference>
<name>A0A2I2KWT8_9ACTN</name>
<evidence type="ECO:0000313" key="1">
    <source>
        <dbReference type="EMBL" id="SNQ50124.1"/>
    </source>
</evidence>
<evidence type="ECO:0000313" key="2">
    <source>
        <dbReference type="Proteomes" id="UP000234331"/>
    </source>
</evidence>
<gene>
    <name evidence="1" type="ORF">FRACA_4090002</name>
</gene>
<protein>
    <submittedName>
        <fullName evidence="1">Uncharacterized protein</fullName>
    </submittedName>
</protein>
<dbReference type="AlphaFoldDB" id="A0A2I2KWT8"/>
<dbReference type="OrthoDB" id="3216584at2"/>
<dbReference type="RefSeq" id="WP_101833466.1">
    <property type="nucleotide sequence ID" value="NZ_FZMO01000345.1"/>
</dbReference>
<organism evidence="1 2">
    <name type="scientific">Frankia canadensis</name>
    <dbReference type="NCBI Taxonomy" id="1836972"/>
    <lineage>
        <taxon>Bacteria</taxon>
        <taxon>Bacillati</taxon>
        <taxon>Actinomycetota</taxon>
        <taxon>Actinomycetes</taxon>
        <taxon>Frankiales</taxon>
        <taxon>Frankiaceae</taxon>
        <taxon>Frankia</taxon>
    </lineage>
</organism>
<reference evidence="1 2" key="1">
    <citation type="submission" date="2017-06" db="EMBL/GenBank/DDBJ databases">
        <authorList>
            <person name="Kim H.J."/>
            <person name="Triplett B.A."/>
        </authorList>
    </citation>
    <scope>NUCLEOTIDE SEQUENCE [LARGE SCALE GENOMIC DNA]</scope>
    <source>
        <strain evidence="1">FRACA_ARgP5</strain>
    </source>
</reference>
<sequence length="206" mass="21194">MTVCGLVRLDGFDVRRAALTAMLAASAHGLPAARGVHIDGVFGAVTAAEPDADPTPPIAVDDAGLVVIADLASWSAGPRRGPSLSAAAAATAAAYRAGGRRALLGSAARAVTVVWEPVRSRLVLARPGGSRTELITWSDGRVFAFGTEVDQVLSAGPVVPGRRARPRWLGRGEVITVAVPVPRRRPSLAAVRPQSATAATQPFGWA</sequence>
<keyword evidence="2" id="KW-1185">Reference proteome</keyword>